<keyword evidence="15" id="KW-0830">Ubiquinone</keyword>
<comment type="subcellular location">
    <subcellularLocation>
        <location evidence="1 15">Mitochondrion membrane</location>
        <topology evidence="1 15">Multi-pass membrane protein</topology>
    </subcellularLocation>
</comment>
<evidence type="ECO:0000256" key="15">
    <source>
        <dbReference type="RuleBase" id="RU004430"/>
    </source>
</evidence>
<keyword evidence="11 15" id="KW-0520">NAD</keyword>
<evidence type="ECO:0000256" key="6">
    <source>
        <dbReference type="ARBA" id="ARBA00022660"/>
    </source>
</evidence>
<dbReference type="PANTHER" id="PTHR11435">
    <property type="entry name" value="NADH UBIQUINONE OXIDOREDUCTASE SUBUNIT ND6"/>
    <property type="match status" value="1"/>
</dbReference>
<evidence type="ECO:0000313" key="16">
    <source>
        <dbReference type="EMBL" id="ARM56468.1"/>
    </source>
</evidence>
<dbReference type="InterPro" id="IPR042106">
    <property type="entry name" value="Nuo/plastoQ_OxRdtase_6_NuoJ"/>
</dbReference>
<evidence type="ECO:0000256" key="10">
    <source>
        <dbReference type="ARBA" id="ARBA00022989"/>
    </source>
</evidence>
<evidence type="ECO:0000256" key="9">
    <source>
        <dbReference type="ARBA" id="ARBA00022982"/>
    </source>
</evidence>
<evidence type="ECO:0000256" key="8">
    <source>
        <dbReference type="ARBA" id="ARBA00022967"/>
    </source>
</evidence>
<keyword evidence="9 15" id="KW-0249">Electron transport</keyword>
<evidence type="ECO:0000256" key="13">
    <source>
        <dbReference type="ARBA" id="ARBA00023136"/>
    </source>
</evidence>
<feature type="transmembrane region" description="Helical" evidence="15">
    <location>
        <begin position="6"/>
        <end position="22"/>
    </location>
</feature>
<dbReference type="EMBL" id="KY117590">
    <property type="protein sequence ID" value="ARM56468.1"/>
    <property type="molecule type" value="Genomic_DNA"/>
</dbReference>
<proteinExistence type="inferred from homology"/>
<geneLocation type="mitochondrion" evidence="16"/>
<dbReference type="AlphaFoldDB" id="A0A343CEH5"/>
<comment type="catalytic activity">
    <reaction evidence="14 15">
        <text>a ubiquinone + NADH + 5 H(+)(in) = a ubiquinol + NAD(+) + 4 H(+)(out)</text>
        <dbReference type="Rhea" id="RHEA:29091"/>
        <dbReference type="Rhea" id="RHEA-COMP:9565"/>
        <dbReference type="Rhea" id="RHEA-COMP:9566"/>
        <dbReference type="ChEBI" id="CHEBI:15378"/>
        <dbReference type="ChEBI" id="CHEBI:16389"/>
        <dbReference type="ChEBI" id="CHEBI:17976"/>
        <dbReference type="ChEBI" id="CHEBI:57540"/>
        <dbReference type="ChEBI" id="CHEBI:57945"/>
        <dbReference type="EC" id="7.1.1.2"/>
    </reaction>
</comment>
<keyword evidence="13 15" id="KW-0472">Membrane</keyword>
<evidence type="ECO:0000256" key="4">
    <source>
        <dbReference type="ARBA" id="ARBA00021095"/>
    </source>
</evidence>
<feature type="transmembrane region" description="Helical" evidence="15">
    <location>
        <begin position="54"/>
        <end position="75"/>
    </location>
</feature>
<comment type="function">
    <text evidence="15">Core subunit of the mitochondrial membrane respiratory chain NADH dehydrogenase (Complex I) which catalyzes electron transfer from NADH through the respiratory chain, using ubiquinone as an electron acceptor. Essential for the catalytic activity and assembly of complex I.</text>
</comment>
<evidence type="ECO:0000256" key="3">
    <source>
        <dbReference type="ARBA" id="ARBA00012944"/>
    </source>
</evidence>
<gene>
    <name evidence="16" type="primary">ND6</name>
</gene>
<dbReference type="PANTHER" id="PTHR11435:SF1">
    <property type="entry name" value="NADH-UBIQUINONE OXIDOREDUCTASE CHAIN 6"/>
    <property type="match status" value="1"/>
</dbReference>
<evidence type="ECO:0000256" key="12">
    <source>
        <dbReference type="ARBA" id="ARBA00023128"/>
    </source>
</evidence>
<organism evidence="16">
    <name type="scientific">Trichys fasciculata</name>
    <name type="common">long-tailed porcupine</name>
    <dbReference type="NCBI Taxonomy" id="73865"/>
    <lineage>
        <taxon>Eukaryota</taxon>
        <taxon>Metazoa</taxon>
        <taxon>Chordata</taxon>
        <taxon>Craniata</taxon>
        <taxon>Vertebrata</taxon>
        <taxon>Euteleostomi</taxon>
        <taxon>Mammalia</taxon>
        <taxon>Eutheria</taxon>
        <taxon>Euarchontoglires</taxon>
        <taxon>Glires</taxon>
        <taxon>Rodentia</taxon>
        <taxon>Hystricomorpha</taxon>
        <taxon>Hystricidae</taxon>
        <taxon>Trichys</taxon>
    </lineage>
</organism>
<keyword evidence="5 15" id="KW-0813">Transport</keyword>
<dbReference type="RefSeq" id="YP_009424370.1">
    <property type="nucleotide sequence ID" value="NC_035820.1"/>
</dbReference>
<evidence type="ECO:0000256" key="1">
    <source>
        <dbReference type="ARBA" id="ARBA00004225"/>
    </source>
</evidence>
<evidence type="ECO:0000256" key="14">
    <source>
        <dbReference type="ARBA" id="ARBA00049551"/>
    </source>
</evidence>
<evidence type="ECO:0000256" key="7">
    <source>
        <dbReference type="ARBA" id="ARBA00022692"/>
    </source>
</evidence>
<protein>
    <recommendedName>
        <fullName evidence="4 15">NADH-ubiquinone oxidoreductase chain 6</fullName>
        <ecNumber evidence="3 15">7.1.1.2</ecNumber>
    </recommendedName>
</protein>
<sequence>MTLDIVFLLSVLFVLGFIGLSVKPSPVYGGLALIVSGGVGCVIVLSFGGSFLGLVVFLVYLGGMMVVFGYTAAMATEEYPESWVSSVIMWGTLLLGVLMELMLFYWWVEYGQVEVIVEFNNMGEWVIYDDEGGVGFLREDSIGVAATYSYNCWLMVVAGWSLFVGIFIAIEITRGN</sequence>
<keyword evidence="12 15" id="KW-0496">Mitochondrion</keyword>
<comment type="similarity">
    <text evidence="2 15">Belongs to the complex I subunit 6 family.</text>
</comment>
<dbReference type="InterPro" id="IPR001457">
    <property type="entry name" value="NADH_UbQ/plastoQ_OxRdtase_su6"/>
</dbReference>
<dbReference type="Gene3D" id="1.20.120.1200">
    <property type="entry name" value="NADH-ubiquinone/plastoquinone oxidoreductase chain 6, subunit NuoJ"/>
    <property type="match status" value="1"/>
</dbReference>
<dbReference type="Pfam" id="PF00499">
    <property type="entry name" value="Oxidored_q3"/>
    <property type="match status" value="1"/>
</dbReference>
<feature type="transmembrane region" description="Helical" evidence="15">
    <location>
        <begin position="87"/>
        <end position="108"/>
    </location>
</feature>
<feature type="transmembrane region" description="Helical" evidence="15">
    <location>
        <begin position="29"/>
        <end position="48"/>
    </location>
</feature>
<evidence type="ECO:0000256" key="5">
    <source>
        <dbReference type="ARBA" id="ARBA00022448"/>
    </source>
</evidence>
<dbReference type="GO" id="GO:0031966">
    <property type="term" value="C:mitochondrial membrane"/>
    <property type="evidence" value="ECO:0007669"/>
    <property type="project" value="UniProtKB-SubCell"/>
</dbReference>
<dbReference type="CTD" id="4541"/>
<reference evidence="16" key="1">
    <citation type="journal article" date="2017" name="Gigascience">
        <title>An expanded mammal mitogenome dataset from Southeast Asia.</title>
        <authorList>
            <person name="Mohd Salleh F."/>
            <person name="Ramos-Madrigal J."/>
            <person name="Penaloza F."/>
            <person name="Liu S."/>
            <person name="Mikkel-Holger S.S."/>
            <person name="Riddhi P.P."/>
            <person name="Martins R."/>
            <person name="Lenz D."/>
            <person name="Fickel J."/>
            <person name="Roos C."/>
            <person name="Shamsir M.S."/>
            <person name="Azman M.S."/>
            <person name="Burton K.L."/>
            <person name="Stephen J.R."/>
            <person name="Wilting A."/>
            <person name="Gilbert M.T.P."/>
        </authorList>
    </citation>
    <scope>NUCLEOTIDE SEQUENCE</scope>
    <source>
        <strain evidence="16">59</strain>
    </source>
</reference>
<name>A0A343CEH5_9HYST</name>
<keyword evidence="7 15" id="KW-0812">Transmembrane</keyword>
<dbReference type="InterPro" id="IPR050269">
    <property type="entry name" value="ComplexI_Subunit6"/>
</dbReference>
<keyword evidence="10 15" id="KW-1133">Transmembrane helix</keyword>
<dbReference type="GO" id="GO:0008137">
    <property type="term" value="F:NADH dehydrogenase (ubiquinone) activity"/>
    <property type="evidence" value="ECO:0007669"/>
    <property type="project" value="UniProtKB-UniRule"/>
</dbReference>
<keyword evidence="8 15" id="KW-1278">Translocase</keyword>
<feature type="transmembrane region" description="Helical" evidence="15">
    <location>
        <begin position="148"/>
        <end position="170"/>
    </location>
</feature>
<evidence type="ECO:0000256" key="11">
    <source>
        <dbReference type="ARBA" id="ARBA00023027"/>
    </source>
</evidence>
<dbReference type="EC" id="7.1.1.2" evidence="3 15"/>
<keyword evidence="6 15" id="KW-0679">Respiratory chain</keyword>
<evidence type="ECO:0000256" key="2">
    <source>
        <dbReference type="ARBA" id="ARBA00005698"/>
    </source>
</evidence>
<accession>A0A343CEH5</accession>
<dbReference type="GeneID" id="33942317"/>